<dbReference type="Proteomes" id="UP000002573">
    <property type="component" value="Chromosome"/>
</dbReference>
<keyword evidence="2" id="KW-1185">Reference proteome</keyword>
<dbReference type="AlphaFoldDB" id="D7DAG7"/>
<gene>
    <name evidence="1" type="ordered locus">Shell_0012</name>
</gene>
<sequence length="243" mass="28082">MGYIEDMSGYGVVEDKVSINDYVIAVEKQGEIVHYYRYVNNKVKVSKTIVKPARFELVPFYPVMLPIRFTNYILVKLSKKILVPSKEEVTIYVKIPVNLAVYAYGRHRRFKIIDVFSINKIKYALYGIPDRGVVARYWRSNPNLDLPEPTMGEAIALVNIRNRYDGWVEIGKILLNAQILRLYYIPKSWTAYTQVVIMAVNSRTTATIYYGRRIEANAKPILDPPAFKPPRIPAKTEMLWGLK</sequence>
<dbReference type="eggNOG" id="arCOG01766">
    <property type="taxonomic scope" value="Archaea"/>
</dbReference>
<evidence type="ECO:0000313" key="1">
    <source>
        <dbReference type="EMBL" id="ADI31164.1"/>
    </source>
</evidence>
<dbReference type="KEGG" id="shc:Shell_0012"/>
<reference evidence="1 2" key="2">
    <citation type="journal article" date="2011" name="Stand. Genomic Sci.">
        <title>Complete genome sequence of Staphylothermus hellenicus P8.</title>
        <authorList>
            <person name="Anderson I."/>
            <person name="Wirth R."/>
            <person name="Lucas S."/>
            <person name="Copeland A."/>
            <person name="Lapidus A."/>
            <person name="Cheng J.F."/>
            <person name="Goodwin L."/>
            <person name="Pitluck S."/>
            <person name="Davenport K."/>
            <person name="Detter J.C."/>
            <person name="Han C."/>
            <person name="Tapia R."/>
            <person name="Land M."/>
            <person name="Hauser L."/>
            <person name="Pati A."/>
            <person name="Mikhailova N."/>
            <person name="Woyke T."/>
            <person name="Klenk H.P."/>
            <person name="Kyrpides N."/>
            <person name="Ivanova N."/>
        </authorList>
    </citation>
    <scope>NUCLEOTIDE SEQUENCE [LARGE SCALE GENOMIC DNA]</scope>
    <source>
        <strain evidence="2">DSM 12710 / JCM 10830 / BK20S6-10-b1 / P8</strain>
    </source>
</reference>
<evidence type="ECO:0008006" key="3">
    <source>
        <dbReference type="Google" id="ProtNLM"/>
    </source>
</evidence>
<dbReference type="HOGENOM" id="CLU_096705_1_0_2"/>
<accession>D7DAG7</accession>
<organism evidence="1 2">
    <name type="scientific">Staphylothermus hellenicus (strain DSM 12710 / JCM 10830 / BK20S6-10-b1 / P8)</name>
    <dbReference type="NCBI Taxonomy" id="591019"/>
    <lineage>
        <taxon>Archaea</taxon>
        <taxon>Thermoproteota</taxon>
        <taxon>Thermoprotei</taxon>
        <taxon>Desulfurococcales</taxon>
        <taxon>Desulfurococcaceae</taxon>
        <taxon>Staphylothermus</taxon>
    </lineage>
</organism>
<name>D7DAG7_STAHD</name>
<dbReference type="Pfam" id="PF04254">
    <property type="entry name" value="DUF432"/>
    <property type="match status" value="1"/>
</dbReference>
<dbReference type="EMBL" id="CP002051">
    <property type="protein sequence ID" value="ADI31164.1"/>
    <property type="molecule type" value="Genomic_DNA"/>
</dbReference>
<protein>
    <recommendedName>
        <fullName evidence="3">DUF432 domain-containing protein</fullName>
    </recommendedName>
</protein>
<dbReference type="InterPro" id="IPR007366">
    <property type="entry name" value="DUF432"/>
</dbReference>
<evidence type="ECO:0000313" key="2">
    <source>
        <dbReference type="Proteomes" id="UP000002573"/>
    </source>
</evidence>
<dbReference type="STRING" id="591019.Shell_0012"/>
<proteinExistence type="predicted"/>
<reference evidence="2" key="1">
    <citation type="submission" date="2010-05" db="EMBL/GenBank/DDBJ databases">
        <title>Complete sequence of Staphylothermus hellenicus DSM 12710.</title>
        <authorList>
            <consortium name="US DOE Joint Genome Institute"/>
            <person name="Lucas S."/>
            <person name="Copeland A."/>
            <person name="Lapidus A."/>
            <person name="Cheng J.-F."/>
            <person name="Bruce D."/>
            <person name="Goodwin L."/>
            <person name="Pitluck S."/>
            <person name="Davenport K."/>
            <person name="Detter J.C."/>
            <person name="Han C."/>
            <person name="Tapia R."/>
            <person name="Larimer F."/>
            <person name="Land M."/>
            <person name="Hauser L."/>
            <person name="Kyrpides N."/>
            <person name="Mikhailova N."/>
            <person name="Anderson I.J."/>
            <person name="Woyke T."/>
        </authorList>
    </citation>
    <scope>NUCLEOTIDE SEQUENCE [LARGE SCALE GENOMIC DNA]</scope>
    <source>
        <strain evidence="2">DSM 12710 / JCM 10830 / BK20S6-10-b1 / P8</strain>
    </source>
</reference>